<dbReference type="InterPro" id="IPR000772">
    <property type="entry name" value="Ricin_B_lectin"/>
</dbReference>
<proteinExistence type="predicted"/>
<dbReference type="Proteomes" id="UP000268093">
    <property type="component" value="Unassembled WGS sequence"/>
</dbReference>
<protein>
    <submittedName>
        <fullName evidence="1">Ricin B lectin domain-containing protein</fullName>
    </submittedName>
</protein>
<gene>
    <name evidence="1" type="ORF">BC936DRAFT_148382</name>
</gene>
<dbReference type="OrthoDB" id="9895617at2759"/>
<dbReference type="Gene3D" id="2.80.10.50">
    <property type="match status" value="1"/>
</dbReference>
<dbReference type="EMBL" id="RBNI01000754">
    <property type="protein sequence ID" value="RUP51398.1"/>
    <property type="molecule type" value="Genomic_DNA"/>
</dbReference>
<dbReference type="InterPro" id="IPR035992">
    <property type="entry name" value="Ricin_B-like_lectins"/>
</dbReference>
<evidence type="ECO:0000313" key="1">
    <source>
        <dbReference type="EMBL" id="RUP51398.1"/>
    </source>
</evidence>
<accession>A0A433DKK0</accession>
<organism evidence="1 2">
    <name type="scientific">Jimgerdemannia flammicorona</name>
    <dbReference type="NCBI Taxonomy" id="994334"/>
    <lineage>
        <taxon>Eukaryota</taxon>
        <taxon>Fungi</taxon>
        <taxon>Fungi incertae sedis</taxon>
        <taxon>Mucoromycota</taxon>
        <taxon>Mucoromycotina</taxon>
        <taxon>Endogonomycetes</taxon>
        <taxon>Endogonales</taxon>
        <taxon>Endogonaceae</taxon>
        <taxon>Jimgerdemannia</taxon>
    </lineage>
</organism>
<dbReference type="GO" id="GO:0030246">
    <property type="term" value="F:carbohydrate binding"/>
    <property type="evidence" value="ECO:0007669"/>
    <property type="project" value="UniProtKB-KW"/>
</dbReference>
<keyword evidence="2" id="KW-1185">Reference proteome</keyword>
<name>A0A433DKK0_9FUNG</name>
<dbReference type="Pfam" id="PF00652">
    <property type="entry name" value="Ricin_B_lectin"/>
    <property type="match status" value="1"/>
</dbReference>
<sequence>MHHGFPQGYFYIRSHTGKVLDVAGASTNSGAHVVAWTKKHHDAGNQLWHVDEGFLINKHSGFVLDIESGKLERDRRICQYEKKWIQEANNQRWGYQDGFIYCLAEPELVLDIRGGSEEDGAEIIVWDRKHNDNANQKWVLEQVDH</sequence>
<reference evidence="1 2" key="1">
    <citation type="journal article" date="2018" name="New Phytol.">
        <title>Phylogenomics of Endogonaceae and evolution of mycorrhizas within Mucoromycota.</title>
        <authorList>
            <person name="Chang Y."/>
            <person name="Desiro A."/>
            <person name="Na H."/>
            <person name="Sandor L."/>
            <person name="Lipzen A."/>
            <person name="Clum A."/>
            <person name="Barry K."/>
            <person name="Grigoriev I.V."/>
            <person name="Martin F.M."/>
            <person name="Stajich J.E."/>
            <person name="Smith M.E."/>
            <person name="Bonito G."/>
            <person name="Spatafora J.W."/>
        </authorList>
    </citation>
    <scope>NUCLEOTIDE SEQUENCE [LARGE SCALE GENOMIC DNA]</scope>
    <source>
        <strain evidence="1 2">GMNB39</strain>
    </source>
</reference>
<dbReference type="SUPFAM" id="SSF50370">
    <property type="entry name" value="Ricin B-like lectins"/>
    <property type="match status" value="1"/>
</dbReference>
<dbReference type="SMART" id="SM00458">
    <property type="entry name" value="RICIN"/>
    <property type="match status" value="1"/>
</dbReference>
<dbReference type="CDD" id="cd23454">
    <property type="entry name" value="beta-trefoil_Ricin_GllA-1"/>
    <property type="match status" value="1"/>
</dbReference>
<dbReference type="PROSITE" id="PS50231">
    <property type="entry name" value="RICIN_B_LECTIN"/>
    <property type="match status" value="1"/>
</dbReference>
<comment type="caution">
    <text evidence="1">The sequence shown here is derived from an EMBL/GenBank/DDBJ whole genome shotgun (WGS) entry which is preliminary data.</text>
</comment>
<evidence type="ECO:0000313" key="2">
    <source>
        <dbReference type="Proteomes" id="UP000268093"/>
    </source>
</evidence>
<keyword evidence="1" id="KW-0430">Lectin</keyword>